<dbReference type="SUPFAM" id="SSF53335">
    <property type="entry name" value="S-adenosyl-L-methionine-dependent methyltransferases"/>
    <property type="match status" value="1"/>
</dbReference>
<dbReference type="Proteomes" id="UP000739538">
    <property type="component" value="Unassembled WGS sequence"/>
</dbReference>
<reference evidence="2" key="1">
    <citation type="submission" date="2020-04" db="EMBL/GenBank/DDBJ databases">
        <authorList>
            <person name="Zhang T."/>
        </authorList>
    </citation>
    <scope>NUCLEOTIDE SEQUENCE</scope>
    <source>
        <strain evidence="2">HKST-UBA02</strain>
    </source>
</reference>
<gene>
    <name evidence="2" type="ORF">KDA27_10600</name>
</gene>
<keyword evidence="2" id="KW-0489">Methyltransferase</keyword>
<keyword evidence="2" id="KW-0808">Transferase</keyword>
<dbReference type="AlphaFoldDB" id="A0A956SEE4"/>
<dbReference type="CDD" id="cd02440">
    <property type="entry name" value="AdoMet_MTases"/>
    <property type="match status" value="1"/>
</dbReference>
<accession>A0A956SEE4</accession>
<evidence type="ECO:0000313" key="2">
    <source>
        <dbReference type="EMBL" id="MCA9756244.1"/>
    </source>
</evidence>
<evidence type="ECO:0000259" key="1">
    <source>
        <dbReference type="Pfam" id="PF13847"/>
    </source>
</evidence>
<organism evidence="2 3">
    <name type="scientific">Eiseniibacteriota bacterium</name>
    <dbReference type="NCBI Taxonomy" id="2212470"/>
    <lineage>
        <taxon>Bacteria</taxon>
        <taxon>Candidatus Eiseniibacteriota</taxon>
    </lineage>
</organism>
<sequence>MTTQETRQPIARESEPLKSVRSLGLGGVRFDGETIRSWIRALVGVDSKLQAGALVADVTCGVGTATLALALAYPRSTFRGFDPHEPSISEAREAAIQSQVTNVRFERVAPHEFPGRRYELITTFRPERFSGDIRRIVTRIREALSEEGGVWMLVLPKRELHVHGEEEAAAHLGTFSSVRIAAETGEYTVLEAVR</sequence>
<dbReference type="GO" id="GO:0032259">
    <property type="term" value="P:methylation"/>
    <property type="evidence" value="ECO:0007669"/>
    <property type="project" value="UniProtKB-KW"/>
</dbReference>
<feature type="domain" description="Methyltransferase" evidence="1">
    <location>
        <begin position="53"/>
        <end position="150"/>
    </location>
</feature>
<proteinExistence type="predicted"/>
<dbReference type="EMBL" id="JAGQHS010000046">
    <property type="protein sequence ID" value="MCA9756244.1"/>
    <property type="molecule type" value="Genomic_DNA"/>
</dbReference>
<dbReference type="PANTHER" id="PTHR45128:SF2">
    <property type="entry name" value="METHYLTRANSFERASE DOMAIN-CONTAINING PROTEIN"/>
    <property type="match status" value="1"/>
</dbReference>
<dbReference type="Pfam" id="PF13847">
    <property type="entry name" value="Methyltransf_31"/>
    <property type="match status" value="1"/>
</dbReference>
<dbReference type="GO" id="GO:0008168">
    <property type="term" value="F:methyltransferase activity"/>
    <property type="evidence" value="ECO:0007669"/>
    <property type="project" value="UniProtKB-KW"/>
</dbReference>
<name>A0A956SEE4_UNCEI</name>
<protein>
    <submittedName>
        <fullName evidence="2">Methyltransferase domain-containing protein</fullName>
    </submittedName>
</protein>
<dbReference type="InterPro" id="IPR029063">
    <property type="entry name" value="SAM-dependent_MTases_sf"/>
</dbReference>
<dbReference type="PANTHER" id="PTHR45128">
    <property type="entry name" value="METHYLTRANSFERASE TYPE 11"/>
    <property type="match status" value="1"/>
</dbReference>
<dbReference type="Gene3D" id="3.40.50.150">
    <property type="entry name" value="Vaccinia Virus protein VP39"/>
    <property type="match status" value="1"/>
</dbReference>
<evidence type="ECO:0000313" key="3">
    <source>
        <dbReference type="Proteomes" id="UP000739538"/>
    </source>
</evidence>
<dbReference type="InterPro" id="IPR053173">
    <property type="entry name" value="SAM-binding_MTase"/>
</dbReference>
<reference evidence="2" key="2">
    <citation type="journal article" date="2021" name="Microbiome">
        <title>Successional dynamics and alternative stable states in a saline activated sludge microbial community over 9 years.</title>
        <authorList>
            <person name="Wang Y."/>
            <person name="Ye J."/>
            <person name="Ju F."/>
            <person name="Liu L."/>
            <person name="Boyd J.A."/>
            <person name="Deng Y."/>
            <person name="Parks D.H."/>
            <person name="Jiang X."/>
            <person name="Yin X."/>
            <person name="Woodcroft B.J."/>
            <person name="Tyson G.W."/>
            <person name="Hugenholtz P."/>
            <person name="Polz M.F."/>
            <person name="Zhang T."/>
        </authorList>
    </citation>
    <scope>NUCLEOTIDE SEQUENCE</scope>
    <source>
        <strain evidence="2">HKST-UBA02</strain>
    </source>
</reference>
<comment type="caution">
    <text evidence="2">The sequence shown here is derived from an EMBL/GenBank/DDBJ whole genome shotgun (WGS) entry which is preliminary data.</text>
</comment>
<dbReference type="InterPro" id="IPR025714">
    <property type="entry name" value="Methyltranfer_dom"/>
</dbReference>